<dbReference type="OrthoDB" id="10256043at2759"/>
<sequence length="161" mass="17081">ITALLISCSRLWIGTGNGVIISVPLSEAGVINANNRVPGGVVRVFADPTSSHLTPATFIPYCSMQHAQLSFHGHRDAVKFFVAVPGSGGMSAATTVHSSSPTIDNNNENDKPKSMLVMSGGEGYIDFRVGDDDDESATDPKNPLKSDPSYLIVWQVTPPNI</sequence>
<feature type="compositionally biased region" description="Polar residues" evidence="1">
    <location>
        <begin position="93"/>
        <end position="106"/>
    </location>
</feature>
<feature type="non-terminal residue" evidence="2">
    <location>
        <position position="1"/>
    </location>
</feature>
<reference evidence="2" key="1">
    <citation type="journal article" date="2021" name="Mol. Ecol. Resour.">
        <title>Apolygus lucorum genome provides insights into omnivorousness and mesophyll feeding.</title>
        <authorList>
            <person name="Liu Y."/>
            <person name="Liu H."/>
            <person name="Wang H."/>
            <person name="Huang T."/>
            <person name="Liu B."/>
            <person name="Yang B."/>
            <person name="Yin L."/>
            <person name="Li B."/>
            <person name="Zhang Y."/>
            <person name="Zhang S."/>
            <person name="Jiang F."/>
            <person name="Zhang X."/>
            <person name="Ren Y."/>
            <person name="Wang B."/>
            <person name="Wang S."/>
            <person name="Lu Y."/>
            <person name="Wu K."/>
            <person name="Fan W."/>
            <person name="Wang G."/>
        </authorList>
    </citation>
    <scope>NUCLEOTIDE SEQUENCE</scope>
    <source>
        <strain evidence="2">12Hb</strain>
    </source>
</reference>
<dbReference type="EMBL" id="WIXP02000012">
    <property type="protein sequence ID" value="KAF6201698.1"/>
    <property type="molecule type" value="Genomic_DNA"/>
</dbReference>
<gene>
    <name evidence="2" type="ORF">GE061_004093</name>
</gene>
<comment type="caution">
    <text evidence="2">The sequence shown here is derived from an EMBL/GenBank/DDBJ whole genome shotgun (WGS) entry which is preliminary data.</text>
</comment>
<evidence type="ECO:0000313" key="2">
    <source>
        <dbReference type="EMBL" id="KAF6201698.1"/>
    </source>
</evidence>
<organism evidence="2 3">
    <name type="scientific">Apolygus lucorum</name>
    <name type="common">Small green plant bug</name>
    <name type="synonym">Lygocoris lucorum</name>
    <dbReference type="NCBI Taxonomy" id="248454"/>
    <lineage>
        <taxon>Eukaryota</taxon>
        <taxon>Metazoa</taxon>
        <taxon>Ecdysozoa</taxon>
        <taxon>Arthropoda</taxon>
        <taxon>Hexapoda</taxon>
        <taxon>Insecta</taxon>
        <taxon>Pterygota</taxon>
        <taxon>Neoptera</taxon>
        <taxon>Paraneoptera</taxon>
        <taxon>Hemiptera</taxon>
        <taxon>Heteroptera</taxon>
        <taxon>Panheteroptera</taxon>
        <taxon>Cimicomorpha</taxon>
        <taxon>Miridae</taxon>
        <taxon>Mirini</taxon>
        <taxon>Apolygus</taxon>
    </lineage>
</organism>
<dbReference type="GO" id="GO:0005078">
    <property type="term" value="F:MAP-kinase scaffold activity"/>
    <property type="evidence" value="ECO:0007669"/>
    <property type="project" value="InterPro"/>
</dbReference>
<dbReference type="PANTHER" id="PTHR13886:SF4">
    <property type="entry name" value="JNK-INTERACTING PROTEIN 3"/>
    <property type="match status" value="1"/>
</dbReference>
<evidence type="ECO:0000256" key="1">
    <source>
        <dbReference type="SAM" id="MobiDB-lite"/>
    </source>
</evidence>
<keyword evidence="3" id="KW-1185">Reference proteome</keyword>
<dbReference type="GO" id="GO:0019894">
    <property type="term" value="F:kinesin binding"/>
    <property type="evidence" value="ECO:0007669"/>
    <property type="project" value="TreeGrafter"/>
</dbReference>
<dbReference type="AlphaFoldDB" id="A0A8S9WZZ6"/>
<dbReference type="InterPro" id="IPR039911">
    <property type="entry name" value="JIP3/JIP4"/>
</dbReference>
<dbReference type="GO" id="GO:0030159">
    <property type="term" value="F:signaling receptor complex adaptor activity"/>
    <property type="evidence" value="ECO:0007669"/>
    <property type="project" value="TreeGrafter"/>
</dbReference>
<evidence type="ECO:0000313" key="3">
    <source>
        <dbReference type="Proteomes" id="UP000466442"/>
    </source>
</evidence>
<feature type="region of interest" description="Disordered" evidence="1">
    <location>
        <begin position="93"/>
        <end position="115"/>
    </location>
</feature>
<dbReference type="Proteomes" id="UP000466442">
    <property type="component" value="Linkage Group LG12"/>
</dbReference>
<dbReference type="GO" id="GO:0005737">
    <property type="term" value="C:cytoplasm"/>
    <property type="evidence" value="ECO:0007669"/>
    <property type="project" value="TreeGrafter"/>
</dbReference>
<dbReference type="GO" id="GO:0016192">
    <property type="term" value="P:vesicle-mediated transport"/>
    <property type="evidence" value="ECO:0007669"/>
    <property type="project" value="TreeGrafter"/>
</dbReference>
<protein>
    <submittedName>
        <fullName evidence="2">Uncharacterized protein</fullName>
    </submittedName>
</protein>
<proteinExistence type="predicted"/>
<dbReference type="PANTHER" id="PTHR13886">
    <property type="entry name" value="JNK/SAPK-ASSOCIATED PROTEIN"/>
    <property type="match status" value="1"/>
</dbReference>
<accession>A0A8S9WZZ6</accession>
<dbReference type="GO" id="GO:0008432">
    <property type="term" value="F:JUN kinase binding"/>
    <property type="evidence" value="ECO:0007669"/>
    <property type="project" value="TreeGrafter"/>
</dbReference>
<name>A0A8S9WZZ6_APOLU</name>